<dbReference type="Pfam" id="PF25019">
    <property type="entry name" value="LRR_R13L1-DRL21"/>
    <property type="match status" value="1"/>
</dbReference>
<dbReference type="InterPro" id="IPR032675">
    <property type="entry name" value="LRR_dom_sf"/>
</dbReference>
<dbReference type="InterPro" id="IPR056789">
    <property type="entry name" value="LRR_R13L1-DRL21"/>
</dbReference>
<dbReference type="GO" id="GO:0043531">
    <property type="term" value="F:ADP binding"/>
    <property type="evidence" value="ECO:0007669"/>
    <property type="project" value="InterPro"/>
</dbReference>
<evidence type="ECO:0000256" key="5">
    <source>
        <dbReference type="ARBA" id="ARBA00022821"/>
    </source>
</evidence>
<evidence type="ECO:0008006" key="13">
    <source>
        <dbReference type="Google" id="ProtNLM"/>
    </source>
</evidence>
<dbReference type="Gene3D" id="3.80.10.10">
    <property type="entry name" value="Ribonuclease Inhibitor"/>
    <property type="match status" value="3"/>
</dbReference>
<dbReference type="Gene3D" id="1.20.5.4130">
    <property type="match status" value="1"/>
</dbReference>
<dbReference type="PANTHER" id="PTHR36766:SF40">
    <property type="entry name" value="DISEASE RESISTANCE PROTEIN RGA3"/>
    <property type="match status" value="1"/>
</dbReference>
<feature type="domain" description="R13L1/DRL21-like LRR repeat region" evidence="10">
    <location>
        <begin position="702"/>
        <end position="834"/>
    </location>
</feature>
<dbReference type="EMBL" id="PYDT01000001">
    <property type="protein sequence ID" value="THU74439.1"/>
    <property type="molecule type" value="Genomic_DNA"/>
</dbReference>
<dbReference type="GO" id="GO:0006952">
    <property type="term" value="P:defense response"/>
    <property type="evidence" value="ECO:0007669"/>
    <property type="project" value="UniProtKB-KW"/>
</dbReference>
<keyword evidence="4" id="KW-0547">Nucleotide-binding</keyword>
<organism evidence="11 12">
    <name type="scientific">Musa balbisiana</name>
    <name type="common">Banana</name>
    <dbReference type="NCBI Taxonomy" id="52838"/>
    <lineage>
        <taxon>Eukaryota</taxon>
        <taxon>Viridiplantae</taxon>
        <taxon>Streptophyta</taxon>
        <taxon>Embryophyta</taxon>
        <taxon>Tracheophyta</taxon>
        <taxon>Spermatophyta</taxon>
        <taxon>Magnoliopsida</taxon>
        <taxon>Liliopsida</taxon>
        <taxon>Zingiberales</taxon>
        <taxon>Musaceae</taxon>
        <taxon>Musa</taxon>
    </lineage>
</organism>
<protein>
    <recommendedName>
        <fullName evidence="13">NB-ARC domain-containing protein</fullName>
    </recommendedName>
</protein>
<evidence type="ECO:0000313" key="12">
    <source>
        <dbReference type="Proteomes" id="UP000317650"/>
    </source>
</evidence>
<feature type="domain" description="NB-ARC" evidence="7">
    <location>
        <begin position="162"/>
        <end position="335"/>
    </location>
</feature>
<dbReference type="Pfam" id="PF00931">
    <property type="entry name" value="NB-ARC"/>
    <property type="match status" value="1"/>
</dbReference>
<sequence length="1135" mass="129767">MELLSAVIPLLASNLFQLWEELQTAYGLDAELEKLQSSVAMIQAVLNDAQERQQIRNAVKHLLNELSQAAYDANDILDEVATERQRCQLIKYASVRNFLAPINPKRELFKREICLRVKDIEHRLDSIARRCPLSELTQRSTPRRQQSYQTTSLTPSLVLGRESDKQKIKNMLLPLPEVTDHSITVIPIFGMPGIGKTTLSQLVCNDEPVKNHFELRLWVYVSQDFDMMMIMKTIIESIDGFQCDFVSLDNLQKELRKKLSGRRYLLVLDDVWHVSPQDWERIKNFLYSGAQGSKIIVTTRIEEVANFMATSPPYRLEGLSNDECWSLVCQYALARDRNAMVDLDPYKMYVVNKCRGLPLAAITLGYRLFRETDRSKWSAILQSEAWEFTGMDGYISHAVSLSYQYLPQYLKPCFAYFSIIPKGFEFEKEFIIQLWIAQNFIRPSGRERMEDIASDYFDSLMQSSFFQHSNFDHKSRRRRYIMHDVVHEFAQHIAAEECSVVEPGKDWFGSASIRHLSLKYDLFVPNISNISPRLRGENNLYEEVYKCKGLHTLILVGGSTSYLMAVPDDLADRLQSLRTLNLSNLGLALLPESIGDLKHLRCLQLQNTNIIRLPESVSHLYNLQTLVLRNCYFLEELPKDTRNLRKLRNLDLHLDGNSRMTLAPEGTHTRGNLKFMPPDIGLLTDLQTLSRYVVSTRLHCGLSQLRDLNNLHGELLIARLDLVFKAAEAVEANLMSKEHINRLELTWNYSNITEAVAHSIGYEEKEYVLKNLRPHTNLKELGIVGYGGTSFPTWVGDPSFSNLVTLWICNCDNCFTLPPLGQLPKLKFLCIKEMHQVQHLDCSFCGSNKQRFPSLEKLHLETMSGLEEWCGADDCVLPSLRELVIKDCFALDQLKHKFPALTKLVIEASRSFAGLSEFPALKSLEVKTTDDWIWSSWSVVSLLPSLTLSGLQRRTLPFNIQGSHALIRRLEISHCNQLLSLPDDWLPTGLLYLAIKHCPELHTLPKGLPKLIKLEDLEIENCRHLMYLPVGLRNMASLARLEISDCPGLLCLPNDGFPSKLQFLSISNCPELRLQCLGMGDQGWFTLQHNLQVWIDGELQTSLVHHYPQFTQALNISSLKIVIVLRSTIVGLESN</sequence>
<dbReference type="FunFam" id="3.40.50.300:FF:001091">
    <property type="entry name" value="Probable disease resistance protein At1g61300"/>
    <property type="match status" value="1"/>
</dbReference>
<dbReference type="Proteomes" id="UP000317650">
    <property type="component" value="Chromosome 4"/>
</dbReference>
<evidence type="ECO:0000256" key="6">
    <source>
        <dbReference type="ARBA" id="ARBA00022840"/>
    </source>
</evidence>
<evidence type="ECO:0000313" key="11">
    <source>
        <dbReference type="EMBL" id="THU74439.1"/>
    </source>
</evidence>
<evidence type="ECO:0000256" key="3">
    <source>
        <dbReference type="ARBA" id="ARBA00022737"/>
    </source>
</evidence>
<dbReference type="SUPFAM" id="SSF52058">
    <property type="entry name" value="L domain-like"/>
    <property type="match status" value="2"/>
</dbReference>
<keyword evidence="2" id="KW-0433">Leucine-rich repeat</keyword>
<dbReference type="GO" id="GO:0005524">
    <property type="term" value="F:ATP binding"/>
    <property type="evidence" value="ECO:0007669"/>
    <property type="project" value="UniProtKB-KW"/>
</dbReference>
<dbReference type="Gene3D" id="3.40.50.300">
    <property type="entry name" value="P-loop containing nucleotide triphosphate hydrolases"/>
    <property type="match status" value="1"/>
</dbReference>
<dbReference type="AlphaFoldDB" id="A0A4S8KGN3"/>
<dbReference type="InterPro" id="IPR036388">
    <property type="entry name" value="WH-like_DNA-bd_sf"/>
</dbReference>
<dbReference type="Gene3D" id="1.10.8.430">
    <property type="entry name" value="Helical domain of apoptotic protease-activating factors"/>
    <property type="match status" value="1"/>
</dbReference>
<dbReference type="InterPro" id="IPR042197">
    <property type="entry name" value="Apaf_helical"/>
</dbReference>
<reference evidence="11 12" key="1">
    <citation type="journal article" date="2019" name="Nat. Plants">
        <title>Genome sequencing of Musa balbisiana reveals subgenome evolution and function divergence in polyploid bananas.</title>
        <authorList>
            <person name="Yao X."/>
        </authorList>
    </citation>
    <scope>NUCLEOTIDE SEQUENCE [LARGE SCALE GENOMIC DNA]</scope>
    <source>
        <strain evidence="12">cv. DH-PKW</strain>
        <tissue evidence="11">Leaves</tissue>
    </source>
</reference>
<feature type="domain" description="Disease resistance N-terminal" evidence="8">
    <location>
        <begin position="18"/>
        <end position="93"/>
    </location>
</feature>
<evidence type="ECO:0000259" key="10">
    <source>
        <dbReference type="Pfam" id="PF25019"/>
    </source>
</evidence>
<dbReference type="STRING" id="52838.A0A4S8KGN3"/>
<name>A0A4S8KGN3_MUSBA</name>
<evidence type="ECO:0000259" key="7">
    <source>
        <dbReference type="Pfam" id="PF00931"/>
    </source>
</evidence>
<dbReference type="Pfam" id="PF18052">
    <property type="entry name" value="Rx_N"/>
    <property type="match status" value="1"/>
</dbReference>
<evidence type="ECO:0000256" key="2">
    <source>
        <dbReference type="ARBA" id="ARBA00022614"/>
    </source>
</evidence>
<dbReference type="InterPro" id="IPR027417">
    <property type="entry name" value="P-loop_NTPase"/>
</dbReference>
<evidence type="ECO:0000259" key="8">
    <source>
        <dbReference type="Pfam" id="PF18052"/>
    </source>
</evidence>
<proteinExistence type="inferred from homology"/>
<keyword evidence="6" id="KW-0067">ATP-binding</keyword>
<keyword evidence="12" id="KW-1185">Reference proteome</keyword>
<accession>A0A4S8KGN3</accession>
<dbReference type="PRINTS" id="PR00364">
    <property type="entry name" value="DISEASERSIST"/>
</dbReference>
<comment type="similarity">
    <text evidence="1">Belongs to the disease resistance NB-LRR family.</text>
</comment>
<evidence type="ECO:0000256" key="4">
    <source>
        <dbReference type="ARBA" id="ARBA00022741"/>
    </source>
</evidence>
<evidence type="ECO:0000259" key="9">
    <source>
        <dbReference type="Pfam" id="PF23559"/>
    </source>
</evidence>
<dbReference type="InterPro" id="IPR041118">
    <property type="entry name" value="Rx_N"/>
</dbReference>
<dbReference type="SUPFAM" id="SSF52540">
    <property type="entry name" value="P-loop containing nucleoside triphosphate hydrolases"/>
    <property type="match status" value="1"/>
</dbReference>
<gene>
    <name evidence="11" type="ORF">C4D60_Mb04t33380</name>
</gene>
<keyword evidence="5" id="KW-0611">Plant defense</keyword>
<feature type="domain" description="Disease resistance protein winged helix" evidence="9">
    <location>
        <begin position="419"/>
        <end position="490"/>
    </location>
</feature>
<dbReference type="InterPro" id="IPR002182">
    <property type="entry name" value="NB-ARC"/>
</dbReference>
<dbReference type="PANTHER" id="PTHR36766">
    <property type="entry name" value="PLANT BROAD-SPECTRUM MILDEW RESISTANCE PROTEIN RPW8"/>
    <property type="match status" value="1"/>
</dbReference>
<dbReference type="Pfam" id="PF23559">
    <property type="entry name" value="WHD_DRP"/>
    <property type="match status" value="1"/>
</dbReference>
<keyword evidence="3" id="KW-0677">Repeat</keyword>
<dbReference type="InterPro" id="IPR058922">
    <property type="entry name" value="WHD_DRP"/>
</dbReference>
<dbReference type="Gene3D" id="1.10.10.10">
    <property type="entry name" value="Winged helix-like DNA-binding domain superfamily/Winged helix DNA-binding domain"/>
    <property type="match status" value="1"/>
</dbReference>
<evidence type="ECO:0000256" key="1">
    <source>
        <dbReference type="ARBA" id="ARBA00008894"/>
    </source>
</evidence>
<comment type="caution">
    <text evidence="11">The sequence shown here is derived from an EMBL/GenBank/DDBJ whole genome shotgun (WGS) entry which is preliminary data.</text>
</comment>
<dbReference type="GO" id="GO:0051707">
    <property type="term" value="P:response to other organism"/>
    <property type="evidence" value="ECO:0007669"/>
    <property type="project" value="UniProtKB-ARBA"/>
</dbReference>